<dbReference type="GO" id="GO:0019843">
    <property type="term" value="F:rRNA binding"/>
    <property type="evidence" value="ECO:0007669"/>
    <property type="project" value="UniProtKB-UniRule"/>
</dbReference>
<protein>
    <recommendedName>
        <fullName evidence="4 5">Large ribosomal subunit protein uL4</fullName>
    </recommendedName>
</protein>
<dbReference type="GO" id="GO:0005840">
    <property type="term" value="C:ribosome"/>
    <property type="evidence" value="ECO:0007669"/>
    <property type="project" value="UniProtKB-KW"/>
</dbReference>
<keyword evidence="3 5" id="KW-0687">Ribonucleoprotein</keyword>
<keyword evidence="5" id="KW-0699">rRNA-binding</keyword>
<reference evidence="7 9" key="1">
    <citation type="submission" date="2017-12" db="EMBL/GenBank/DDBJ databases">
        <title>Genomic Encyclopedia of Type Strains, Phase III (KMG-III): the genomes of soil and plant-associated and newly described type strains.</title>
        <authorList>
            <person name="Whitman W."/>
        </authorList>
    </citation>
    <scope>NUCLEOTIDE SEQUENCE [LARGE SCALE GENOMIC DNA]</scope>
    <source>
        <strain evidence="7 9">IP-10</strain>
    </source>
</reference>
<dbReference type="RefSeq" id="WP_101472849.1">
    <property type="nucleotide sequence ID" value="NZ_CALHAS010000002.1"/>
</dbReference>
<evidence type="ECO:0000313" key="7">
    <source>
        <dbReference type="EMBL" id="PKW20359.1"/>
    </source>
</evidence>
<dbReference type="Gene3D" id="3.40.1370.10">
    <property type="match status" value="1"/>
</dbReference>
<accession>A0A497UAM2</accession>
<dbReference type="InterPro" id="IPR013005">
    <property type="entry name" value="Ribosomal_uL4-like"/>
</dbReference>
<evidence type="ECO:0000256" key="3">
    <source>
        <dbReference type="ARBA" id="ARBA00023274"/>
    </source>
</evidence>
<dbReference type="Proteomes" id="UP000275027">
    <property type="component" value="Unassembled WGS sequence"/>
</dbReference>
<dbReference type="GO" id="GO:0003735">
    <property type="term" value="F:structural constituent of ribosome"/>
    <property type="evidence" value="ECO:0007669"/>
    <property type="project" value="InterPro"/>
</dbReference>
<dbReference type="NCBIfam" id="TIGR03953">
    <property type="entry name" value="rplD_bact"/>
    <property type="match status" value="1"/>
</dbReference>
<dbReference type="Proteomes" id="UP000233767">
    <property type="component" value="Unassembled WGS sequence"/>
</dbReference>
<evidence type="ECO:0000313" key="8">
    <source>
        <dbReference type="EMBL" id="RLJ23684.1"/>
    </source>
</evidence>
<gene>
    <name evidence="5" type="primary">rplD</name>
    <name evidence="7" type="ORF">B0G92_3071</name>
    <name evidence="8" type="ORF">CLV50_2957</name>
</gene>
<feature type="region of interest" description="Disordered" evidence="6">
    <location>
        <begin position="45"/>
        <end position="77"/>
    </location>
</feature>
<dbReference type="AlphaFoldDB" id="A0A497UAM2"/>
<sequence length="209" mass="23019">MEVKVLNINGKETGRTITLSDSVFAIEPNNHAVYLDVKQYLANQRQGTHKSKERAEVTGSTRKIKKQKGTGTARAGSVKNPLFKGGGTVFGPRPRSYSFKLNKNLKRLARKSAFSIKAKESNIIVLEDFNFEVPNTKNFINVLKALGLENKKSLFVLGESNKNVYLSSRNLKASSVVTSSELSTYAILNANNLVLLEGSLEGIQENLSK</sequence>
<comment type="similarity">
    <text evidence="1 5">Belongs to the universal ribosomal protein uL4 family.</text>
</comment>
<keyword evidence="9" id="KW-1185">Reference proteome</keyword>
<dbReference type="GO" id="GO:1990904">
    <property type="term" value="C:ribonucleoprotein complex"/>
    <property type="evidence" value="ECO:0007669"/>
    <property type="project" value="UniProtKB-KW"/>
</dbReference>
<proteinExistence type="inferred from homology"/>
<dbReference type="SUPFAM" id="SSF52166">
    <property type="entry name" value="Ribosomal protein L4"/>
    <property type="match status" value="1"/>
</dbReference>
<name>A0A497UAM2_9FLAO</name>
<dbReference type="GO" id="GO:0006412">
    <property type="term" value="P:translation"/>
    <property type="evidence" value="ECO:0007669"/>
    <property type="project" value="UniProtKB-UniRule"/>
</dbReference>
<dbReference type="InterPro" id="IPR002136">
    <property type="entry name" value="Ribosomal_uL4"/>
</dbReference>
<dbReference type="Pfam" id="PF00573">
    <property type="entry name" value="Ribosomal_L4"/>
    <property type="match status" value="1"/>
</dbReference>
<comment type="caution">
    <text evidence="8">The sequence shown here is derived from an EMBL/GenBank/DDBJ whole genome shotgun (WGS) entry which is preliminary data.</text>
</comment>
<keyword evidence="2 5" id="KW-0689">Ribosomal protein</keyword>
<evidence type="ECO:0000256" key="6">
    <source>
        <dbReference type="SAM" id="MobiDB-lite"/>
    </source>
</evidence>
<dbReference type="PANTHER" id="PTHR10746">
    <property type="entry name" value="50S RIBOSOMAL PROTEIN L4"/>
    <property type="match status" value="1"/>
</dbReference>
<dbReference type="EMBL" id="PJND01000010">
    <property type="protein sequence ID" value="PKW20359.1"/>
    <property type="molecule type" value="Genomic_DNA"/>
</dbReference>
<evidence type="ECO:0000256" key="4">
    <source>
        <dbReference type="ARBA" id="ARBA00035244"/>
    </source>
</evidence>
<dbReference type="InterPro" id="IPR023574">
    <property type="entry name" value="Ribosomal_uL4_dom_sf"/>
</dbReference>
<evidence type="ECO:0000256" key="2">
    <source>
        <dbReference type="ARBA" id="ARBA00022980"/>
    </source>
</evidence>
<comment type="function">
    <text evidence="5">Forms part of the polypeptide exit tunnel.</text>
</comment>
<keyword evidence="5" id="KW-0694">RNA-binding</keyword>
<evidence type="ECO:0000256" key="1">
    <source>
        <dbReference type="ARBA" id="ARBA00010528"/>
    </source>
</evidence>
<comment type="subunit">
    <text evidence="5">Part of the 50S ribosomal subunit.</text>
</comment>
<organism evidence="8 10">
    <name type="scientific">Flavobacterium lindanitolerans</name>
    <dbReference type="NCBI Taxonomy" id="428988"/>
    <lineage>
        <taxon>Bacteria</taxon>
        <taxon>Pseudomonadati</taxon>
        <taxon>Bacteroidota</taxon>
        <taxon>Flavobacteriia</taxon>
        <taxon>Flavobacteriales</taxon>
        <taxon>Flavobacteriaceae</taxon>
        <taxon>Flavobacterium</taxon>
    </lineage>
</organism>
<evidence type="ECO:0000256" key="5">
    <source>
        <dbReference type="HAMAP-Rule" id="MF_01328"/>
    </source>
</evidence>
<dbReference type="PANTHER" id="PTHR10746:SF6">
    <property type="entry name" value="LARGE RIBOSOMAL SUBUNIT PROTEIN UL4M"/>
    <property type="match status" value="1"/>
</dbReference>
<comment type="function">
    <text evidence="5">One of the primary rRNA binding proteins, this protein initially binds near the 5'-end of the 23S rRNA. It is important during the early stages of 50S assembly. It makes multiple contacts with different domains of the 23S rRNA in the assembled 50S subunit and ribosome.</text>
</comment>
<dbReference type="EMBL" id="RCCB01000014">
    <property type="protein sequence ID" value="RLJ23684.1"/>
    <property type="molecule type" value="Genomic_DNA"/>
</dbReference>
<evidence type="ECO:0000313" key="9">
    <source>
        <dbReference type="Proteomes" id="UP000233767"/>
    </source>
</evidence>
<dbReference type="HAMAP" id="MF_01328_B">
    <property type="entry name" value="Ribosomal_uL4_B"/>
    <property type="match status" value="1"/>
</dbReference>
<evidence type="ECO:0000313" key="10">
    <source>
        <dbReference type="Proteomes" id="UP000275027"/>
    </source>
</evidence>
<reference evidence="8 10" key="2">
    <citation type="submission" date="2018-10" db="EMBL/GenBank/DDBJ databases">
        <title>Genomic Encyclopedia of Archaeal and Bacterial Type Strains, Phase II (KMG-II): from individual species to whole genera.</title>
        <authorList>
            <person name="Goeker M."/>
        </authorList>
    </citation>
    <scope>NUCLEOTIDE SEQUENCE [LARGE SCALE GENOMIC DNA]</scope>
    <source>
        <strain evidence="8 10">DSM 21886</strain>
    </source>
</reference>